<proteinExistence type="predicted"/>
<dbReference type="AlphaFoldDB" id="A0A4Y1RMJ3"/>
<keyword evidence="2" id="KW-0378">Hydrolase</keyword>
<protein>
    <submittedName>
        <fullName evidence="2">Splicing endonuclease 2</fullName>
    </submittedName>
</protein>
<keyword evidence="2" id="KW-0540">Nuclease</keyword>
<feature type="compositionally biased region" description="Polar residues" evidence="1">
    <location>
        <begin position="19"/>
        <end position="34"/>
    </location>
</feature>
<dbReference type="GO" id="GO:0004519">
    <property type="term" value="F:endonuclease activity"/>
    <property type="evidence" value="ECO:0007669"/>
    <property type="project" value="UniProtKB-KW"/>
</dbReference>
<feature type="compositionally biased region" description="Polar residues" evidence="1">
    <location>
        <begin position="1"/>
        <end position="12"/>
    </location>
</feature>
<feature type="non-terminal residue" evidence="2">
    <location>
        <position position="1"/>
    </location>
</feature>
<evidence type="ECO:0000313" key="2">
    <source>
        <dbReference type="EMBL" id="BBH04913.1"/>
    </source>
</evidence>
<reference evidence="2" key="1">
    <citation type="journal article" date="2019" name="Science">
        <title>Mutation of a bHLH transcription factor allowed almond domestication.</title>
        <authorList>
            <person name="Sanchez-Perez R."/>
            <person name="Pavan S."/>
            <person name="Mazzeo R."/>
            <person name="Moldovan C."/>
            <person name="Aiese Cigliano R."/>
            <person name="Del Cueto J."/>
            <person name="Ricciardi F."/>
            <person name="Lotti C."/>
            <person name="Ricciardi L."/>
            <person name="Dicenta F."/>
            <person name="Lopez-Marques R.L."/>
            <person name="Lindberg Moller B."/>
        </authorList>
    </citation>
    <scope>NUCLEOTIDE SEQUENCE</scope>
</reference>
<feature type="region of interest" description="Disordered" evidence="1">
    <location>
        <begin position="1"/>
        <end position="44"/>
    </location>
</feature>
<sequence>TKKHPTANSHSNPNPPATKTPTHLISSATGNPLSFSPPAKPSFSYLCPQTSISLDFSASRSISLSLSKKKPEEQGKEIGLDSESSGREREREREKGKMD</sequence>
<keyword evidence="2" id="KW-0255">Endonuclease</keyword>
<gene>
    <name evidence="2" type="ORF">Prudu_016165</name>
</gene>
<feature type="region of interest" description="Disordered" evidence="1">
    <location>
        <begin position="64"/>
        <end position="99"/>
    </location>
</feature>
<dbReference type="EMBL" id="AP019302">
    <property type="protein sequence ID" value="BBH04913.1"/>
    <property type="molecule type" value="Genomic_DNA"/>
</dbReference>
<name>A0A4Y1RMJ3_PRUDU</name>
<evidence type="ECO:0000256" key="1">
    <source>
        <dbReference type="SAM" id="MobiDB-lite"/>
    </source>
</evidence>
<organism evidence="2">
    <name type="scientific">Prunus dulcis</name>
    <name type="common">Almond</name>
    <name type="synonym">Amygdalus dulcis</name>
    <dbReference type="NCBI Taxonomy" id="3755"/>
    <lineage>
        <taxon>Eukaryota</taxon>
        <taxon>Viridiplantae</taxon>
        <taxon>Streptophyta</taxon>
        <taxon>Embryophyta</taxon>
        <taxon>Tracheophyta</taxon>
        <taxon>Spermatophyta</taxon>
        <taxon>Magnoliopsida</taxon>
        <taxon>eudicotyledons</taxon>
        <taxon>Gunneridae</taxon>
        <taxon>Pentapetalae</taxon>
        <taxon>rosids</taxon>
        <taxon>fabids</taxon>
        <taxon>Rosales</taxon>
        <taxon>Rosaceae</taxon>
        <taxon>Amygdaloideae</taxon>
        <taxon>Amygdaleae</taxon>
        <taxon>Prunus</taxon>
    </lineage>
</organism>
<feature type="compositionally biased region" description="Basic and acidic residues" evidence="1">
    <location>
        <begin position="69"/>
        <end position="99"/>
    </location>
</feature>
<accession>A0A4Y1RMJ3</accession>